<dbReference type="Gene3D" id="2.60.40.1180">
    <property type="entry name" value="Golgi alpha-mannosidase II"/>
    <property type="match status" value="1"/>
</dbReference>
<dbReference type="InterPro" id="IPR045857">
    <property type="entry name" value="O16G_dom_2"/>
</dbReference>
<comment type="caution">
    <text evidence="5">The sequence shown here is derived from an EMBL/GenBank/DDBJ whole genome shotgun (WGS) entry which is preliminary data.</text>
</comment>
<dbReference type="GO" id="GO:0004556">
    <property type="term" value="F:alpha-amylase activity"/>
    <property type="evidence" value="ECO:0007669"/>
    <property type="project" value="TreeGrafter"/>
</dbReference>
<gene>
    <name evidence="5" type="ORF">H9714_01950</name>
</gene>
<evidence type="ECO:0000259" key="4">
    <source>
        <dbReference type="SMART" id="SM00642"/>
    </source>
</evidence>
<dbReference type="SMART" id="SM00642">
    <property type="entry name" value="Aamy"/>
    <property type="match status" value="1"/>
</dbReference>
<dbReference type="FunFam" id="3.20.20.80:FF:000064">
    <property type="entry name" value="Oligo-1,6-glucosidase"/>
    <property type="match status" value="1"/>
</dbReference>
<keyword evidence="2" id="KW-0378">Hydrolase</keyword>
<reference evidence="5" key="2">
    <citation type="submission" date="2021-04" db="EMBL/GenBank/DDBJ databases">
        <authorList>
            <person name="Gilroy R."/>
        </authorList>
    </citation>
    <scope>NUCLEOTIDE SEQUENCE</scope>
    <source>
        <strain evidence="5">CHK189-11263</strain>
    </source>
</reference>
<feature type="domain" description="Glycosyl hydrolase family 13 catalytic" evidence="4">
    <location>
        <begin position="13"/>
        <end position="420"/>
    </location>
</feature>
<dbReference type="Gene3D" id="3.90.400.10">
    <property type="entry name" value="Oligo-1,6-glucosidase, Domain 2"/>
    <property type="match status" value="1"/>
</dbReference>
<protein>
    <submittedName>
        <fullName evidence="5">Alpha-glucosidase</fullName>
    </submittedName>
</protein>
<dbReference type="SUPFAM" id="SSF51445">
    <property type="entry name" value="(Trans)glycosidases"/>
    <property type="match status" value="1"/>
</dbReference>
<accession>A0A9D2S5M5</accession>
<name>A0A9D2S5M5_9FIRM</name>
<dbReference type="PANTHER" id="PTHR10357">
    <property type="entry name" value="ALPHA-AMYLASE FAMILY MEMBER"/>
    <property type="match status" value="1"/>
</dbReference>
<dbReference type="EMBL" id="DWYC01000020">
    <property type="protein sequence ID" value="HJB56295.1"/>
    <property type="molecule type" value="Genomic_DNA"/>
</dbReference>
<dbReference type="PANTHER" id="PTHR10357:SF179">
    <property type="entry name" value="NEUTRAL AND BASIC AMINO ACID TRANSPORT PROTEIN RBAT"/>
    <property type="match status" value="1"/>
</dbReference>
<evidence type="ECO:0000256" key="3">
    <source>
        <dbReference type="ARBA" id="ARBA00023295"/>
    </source>
</evidence>
<dbReference type="InterPro" id="IPR006047">
    <property type="entry name" value="GH13_cat_dom"/>
</dbReference>
<dbReference type="AlphaFoldDB" id="A0A9D2S5M5"/>
<dbReference type="CDD" id="cd11333">
    <property type="entry name" value="AmyAc_SI_OligoGlu_DGase"/>
    <property type="match status" value="1"/>
</dbReference>
<dbReference type="InterPro" id="IPR017853">
    <property type="entry name" value="GH"/>
</dbReference>
<dbReference type="Pfam" id="PF00128">
    <property type="entry name" value="Alpha-amylase"/>
    <property type="match status" value="1"/>
</dbReference>
<evidence type="ECO:0000256" key="2">
    <source>
        <dbReference type="ARBA" id="ARBA00022801"/>
    </source>
</evidence>
<keyword evidence="3" id="KW-0326">Glycosidase</keyword>
<organism evidence="5 6">
    <name type="scientific">Candidatus Flavonifractor intestinipullorum</name>
    <dbReference type="NCBI Taxonomy" id="2838587"/>
    <lineage>
        <taxon>Bacteria</taxon>
        <taxon>Bacillati</taxon>
        <taxon>Bacillota</taxon>
        <taxon>Clostridia</taxon>
        <taxon>Eubacteriales</taxon>
        <taxon>Oscillospiraceae</taxon>
        <taxon>Flavonifractor</taxon>
    </lineage>
</organism>
<evidence type="ECO:0000313" key="5">
    <source>
        <dbReference type="EMBL" id="HJB56295.1"/>
    </source>
</evidence>
<dbReference type="Proteomes" id="UP000824208">
    <property type="component" value="Unassembled WGS sequence"/>
</dbReference>
<dbReference type="SUPFAM" id="SSF51011">
    <property type="entry name" value="Glycosyl hydrolase domain"/>
    <property type="match status" value="1"/>
</dbReference>
<evidence type="ECO:0000256" key="1">
    <source>
        <dbReference type="ARBA" id="ARBA00008061"/>
    </source>
</evidence>
<sequence>MAAPWWHGKVAYQIYPKSFCDSNGDGMGDLPGVRSKLDYLKELGVDLLWLSPVYVSPMVDQGYDIADYRQIDPRFGTMEDMEALIRESKKRGMALIMDLVVNHCSDQHPWFQAALRDPEGRYGRYFYFKEGVAGGPPNNWRSAFGGSCWEPVPGRNNLYYFHTFAKEQPDLNWEHPELRREICDMVNWWLDKGISGFRVDAIINIKKDLSWRSGPPDSPDGTCSVFQMLPKTREIGAFLGELKETCLTPHGAFTVGEVFDITRDRLPEFGGAEGYFSTLFDFEHCLVNQTGVHWYQHQPVRFGPWREAVFRAQEEAQRGGVYPANLIENHDQPRGASYFIPAEDYGFHSVTALATLSLLLRGIPFLYQGQELGMCNYPFASPEEFDDLSTREQYARALAGGRTPEQALAVCAQYSRDNARTPMQWTGGAAAGFTTGTPWLPVNPNYPTVNAEAEQADPNSVLAYYKKLIALRKDPALAPVLAEGAFAPAYREEKSVFAYRRIAPEASCLVLCNYAAAPCELAFAQPVGRVLLNNYPELAQEPGSLHLKPYQAVVLEQRGPGVRT</sequence>
<comment type="similarity">
    <text evidence="1">Belongs to the glycosyl hydrolase 13 family.</text>
</comment>
<dbReference type="GO" id="GO:0009313">
    <property type="term" value="P:oligosaccharide catabolic process"/>
    <property type="evidence" value="ECO:0007669"/>
    <property type="project" value="TreeGrafter"/>
</dbReference>
<dbReference type="Gene3D" id="3.20.20.80">
    <property type="entry name" value="Glycosidases"/>
    <property type="match status" value="1"/>
</dbReference>
<reference evidence="5" key="1">
    <citation type="journal article" date="2021" name="PeerJ">
        <title>Extensive microbial diversity within the chicken gut microbiome revealed by metagenomics and culture.</title>
        <authorList>
            <person name="Gilroy R."/>
            <person name="Ravi A."/>
            <person name="Getino M."/>
            <person name="Pursley I."/>
            <person name="Horton D.L."/>
            <person name="Alikhan N.F."/>
            <person name="Baker D."/>
            <person name="Gharbi K."/>
            <person name="Hall N."/>
            <person name="Watson M."/>
            <person name="Adriaenssens E.M."/>
            <person name="Foster-Nyarko E."/>
            <person name="Jarju S."/>
            <person name="Secka A."/>
            <person name="Antonio M."/>
            <person name="Oren A."/>
            <person name="Chaudhuri R.R."/>
            <person name="La Ragione R."/>
            <person name="Hildebrand F."/>
            <person name="Pallen M.J."/>
        </authorList>
    </citation>
    <scope>NUCLEOTIDE SEQUENCE</scope>
    <source>
        <strain evidence="5">CHK189-11263</strain>
    </source>
</reference>
<dbReference type="InterPro" id="IPR013780">
    <property type="entry name" value="Glyco_hydro_b"/>
</dbReference>
<proteinExistence type="inferred from homology"/>
<evidence type="ECO:0000313" key="6">
    <source>
        <dbReference type="Proteomes" id="UP000824208"/>
    </source>
</evidence>